<reference evidence="1 2" key="1">
    <citation type="submission" date="2024-09" db="EMBL/GenBank/DDBJ databases">
        <title>Chromosome-scale assembly of Riccia fluitans.</title>
        <authorList>
            <person name="Paukszto L."/>
            <person name="Sawicki J."/>
            <person name="Karawczyk K."/>
            <person name="Piernik-Szablinska J."/>
            <person name="Szczecinska M."/>
            <person name="Mazdziarz M."/>
        </authorList>
    </citation>
    <scope>NUCLEOTIDE SEQUENCE [LARGE SCALE GENOMIC DNA]</scope>
    <source>
        <strain evidence="1">Rf_01</strain>
        <tissue evidence="1">Aerial parts of the thallus</tissue>
    </source>
</reference>
<dbReference type="AlphaFoldDB" id="A0ABD1Z0A5"/>
<evidence type="ECO:0000313" key="2">
    <source>
        <dbReference type="Proteomes" id="UP001605036"/>
    </source>
</evidence>
<keyword evidence="2" id="KW-1185">Reference proteome</keyword>
<comment type="caution">
    <text evidence="1">The sequence shown here is derived from an EMBL/GenBank/DDBJ whole genome shotgun (WGS) entry which is preliminary data.</text>
</comment>
<accession>A0ABD1Z0A5</accession>
<sequence>MEGVPGSNLKLGEAESLTVGSFPETRLQLVSCRVQTRNISEVFQIYATRLPRPPKFQRGLEISLCREVVLEGSTCSVAKLGYCTYRVLVPTRSSPQSQLYGNLGTSM</sequence>
<evidence type="ECO:0000313" key="1">
    <source>
        <dbReference type="EMBL" id="KAL2636276.1"/>
    </source>
</evidence>
<gene>
    <name evidence="1" type="ORF">R1flu_007755</name>
</gene>
<organism evidence="1 2">
    <name type="scientific">Riccia fluitans</name>
    <dbReference type="NCBI Taxonomy" id="41844"/>
    <lineage>
        <taxon>Eukaryota</taxon>
        <taxon>Viridiplantae</taxon>
        <taxon>Streptophyta</taxon>
        <taxon>Embryophyta</taxon>
        <taxon>Marchantiophyta</taxon>
        <taxon>Marchantiopsida</taxon>
        <taxon>Marchantiidae</taxon>
        <taxon>Marchantiales</taxon>
        <taxon>Ricciaceae</taxon>
        <taxon>Riccia</taxon>
    </lineage>
</organism>
<name>A0ABD1Z0A5_9MARC</name>
<protein>
    <submittedName>
        <fullName evidence="1">Uncharacterized protein</fullName>
    </submittedName>
</protein>
<dbReference type="Proteomes" id="UP001605036">
    <property type="component" value="Unassembled WGS sequence"/>
</dbReference>
<dbReference type="EMBL" id="JBHFFA010000003">
    <property type="protein sequence ID" value="KAL2636276.1"/>
    <property type="molecule type" value="Genomic_DNA"/>
</dbReference>
<proteinExistence type="predicted"/>